<sequence length="69" mass="7967">MSFQHRDVDQLKAYRMSDQRKGFSACVILCYCPMSVRRNGLLIRKPSGVHGHSRKMDDDDADNFVVAHR</sequence>
<organism evidence="1 2">
    <name type="scientific">Genlisea aurea</name>
    <dbReference type="NCBI Taxonomy" id="192259"/>
    <lineage>
        <taxon>Eukaryota</taxon>
        <taxon>Viridiplantae</taxon>
        <taxon>Streptophyta</taxon>
        <taxon>Embryophyta</taxon>
        <taxon>Tracheophyta</taxon>
        <taxon>Spermatophyta</taxon>
        <taxon>Magnoliopsida</taxon>
        <taxon>eudicotyledons</taxon>
        <taxon>Gunneridae</taxon>
        <taxon>Pentapetalae</taxon>
        <taxon>asterids</taxon>
        <taxon>lamiids</taxon>
        <taxon>Lamiales</taxon>
        <taxon>Lentibulariaceae</taxon>
        <taxon>Genlisea</taxon>
    </lineage>
</organism>
<comment type="caution">
    <text evidence="1">The sequence shown here is derived from an EMBL/GenBank/DDBJ whole genome shotgun (WGS) entry which is preliminary data.</text>
</comment>
<accession>S8C0U6</accession>
<gene>
    <name evidence="1" type="ORF">M569_14530</name>
</gene>
<evidence type="ECO:0000313" key="1">
    <source>
        <dbReference type="EMBL" id="EPS60274.1"/>
    </source>
</evidence>
<protein>
    <submittedName>
        <fullName evidence="1">Uncharacterized protein</fullName>
    </submittedName>
</protein>
<keyword evidence="2" id="KW-1185">Reference proteome</keyword>
<proteinExistence type="predicted"/>
<name>S8C0U6_9LAMI</name>
<dbReference type="EMBL" id="AUSU01007686">
    <property type="protein sequence ID" value="EPS60274.1"/>
    <property type="molecule type" value="Genomic_DNA"/>
</dbReference>
<reference evidence="1 2" key="1">
    <citation type="journal article" date="2013" name="BMC Genomics">
        <title>The miniature genome of a carnivorous plant Genlisea aurea contains a low number of genes and short non-coding sequences.</title>
        <authorList>
            <person name="Leushkin E.V."/>
            <person name="Sutormin R.A."/>
            <person name="Nabieva E.R."/>
            <person name="Penin A.A."/>
            <person name="Kondrashov A.S."/>
            <person name="Logacheva M.D."/>
        </authorList>
    </citation>
    <scope>NUCLEOTIDE SEQUENCE [LARGE SCALE GENOMIC DNA]</scope>
</reference>
<dbReference type="Proteomes" id="UP000015453">
    <property type="component" value="Unassembled WGS sequence"/>
</dbReference>
<dbReference type="AlphaFoldDB" id="S8C0U6"/>
<evidence type="ECO:0000313" key="2">
    <source>
        <dbReference type="Proteomes" id="UP000015453"/>
    </source>
</evidence>